<dbReference type="Proteomes" id="UP001596152">
    <property type="component" value="Unassembled WGS sequence"/>
</dbReference>
<gene>
    <name evidence="1" type="ORF">ACFPIE_00565</name>
</gene>
<organism evidence="1 2">
    <name type="scientific">Brevundimonas staleyi</name>
    <dbReference type="NCBI Taxonomy" id="74326"/>
    <lineage>
        <taxon>Bacteria</taxon>
        <taxon>Pseudomonadati</taxon>
        <taxon>Pseudomonadota</taxon>
        <taxon>Alphaproteobacteria</taxon>
        <taxon>Caulobacterales</taxon>
        <taxon>Caulobacteraceae</taxon>
        <taxon>Brevundimonas</taxon>
    </lineage>
</organism>
<dbReference type="EMBL" id="JBHSLF010000001">
    <property type="protein sequence ID" value="MFC5342389.1"/>
    <property type="molecule type" value="Genomic_DNA"/>
</dbReference>
<reference evidence="2" key="1">
    <citation type="journal article" date="2019" name="Int. J. Syst. Evol. Microbiol.">
        <title>The Global Catalogue of Microorganisms (GCM) 10K type strain sequencing project: providing services to taxonomists for standard genome sequencing and annotation.</title>
        <authorList>
            <consortium name="The Broad Institute Genomics Platform"/>
            <consortium name="The Broad Institute Genome Sequencing Center for Infectious Disease"/>
            <person name="Wu L."/>
            <person name="Ma J."/>
        </authorList>
    </citation>
    <scope>NUCLEOTIDE SEQUENCE [LARGE SCALE GENOMIC DNA]</scope>
    <source>
        <strain evidence="2">JCM 12125</strain>
    </source>
</reference>
<protein>
    <submittedName>
        <fullName evidence="1">Uncharacterized protein</fullName>
    </submittedName>
</protein>
<accession>A0ABW0FLL8</accession>
<dbReference type="RefSeq" id="WP_316628715.1">
    <property type="nucleotide sequence ID" value="NZ_CP169082.1"/>
</dbReference>
<sequence>MKLLASGLIFCGAVRQTTRACDFGDRTELIPPYFYNQPTSLRGASRR</sequence>
<keyword evidence="2" id="KW-1185">Reference proteome</keyword>
<evidence type="ECO:0000313" key="2">
    <source>
        <dbReference type="Proteomes" id="UP001596152"/>
    </source>
</evidence>
<name>A0ABW0FLL8_9CAUL</name>
<proteinExistence type="predicted"/>
<evidence type="ECO:0000313" key="1">
    <source>
        <dbReference type="EMBL" id="MFC5342389.1"/>
    </source>
</evidence>
<comment type="caution">
    <text evidence="1">The sequence shown here is derived from an EMBL/GenBank/DDBJ whole genome shotgun (WGS) entry which is preliminary data.</text>
</comment>